<evidence type="ECO:0000256" key="1">
    <source>
        <dbReference type="ARBA" id="ARBA00023239"/>
    </source>
</evidence>
<dbReference type="STRING" id="1194090.SAMN05443144_12425"/>
<dbReference type="GO" id="GO:0008840">
    <property type="term" value="F:4-hydroxy-tetrahydrodipicolinate synthase activity"/>
    <property type="evidence" value="ECO:0007669"/>
    <property type="project" value="TreeGrafter"/>
</dbReference>
<accession>A0A1M5IPX2</accession>
<gene>
    <name evidence="2" type="ORF">SAMN05443144_12425</name>
</gene>
<dbReference type="PANTHER" id="PTHR12128">
    <property type="entry name" value="DIHYDRODIPICOLINATE SYNTHASE"/>
    <property type="match status" value="1"/>
</dbReference>
<dbReference type="PANTHER" id="PTHR12128:SF51">
    <property type="entry name" value="BLL4205 PROTEIN"/>
    <property type="match status" value="1"/>
</dbReference>
<dbReference type="InterPro" id="IPR013785">
    <property type="entry name" value="Aldolase_TIM"/>
</dbReference>
<dbReference type="InterPro" id="IPR002220">
    <property type="entry name" value="DapA-like"/>
</dbReference>
<dbReference type="OrthoDB" id="9770698at2"/>
<dbReference type="SUPFAM" id="SSF51569">
    <property type="entry name" value="Aldolase"/>
    <property type="match status" value="1"/>
</dbReference>
<name>A0A1M5IPX2_9BACT</name>
<keyword evidence="1 2" id="KW-0456">Lyase</keyword>
<dbReference type="AlphaFoldDB" id="A0A1M5IPX2"/>
<dbReference type="SMART" id="SM01130">
    <property type="entry name" value="DHDPS"/>
    <property type="match status" value="1"/>
</dbReference>
<evidence type="ECO:0000313" key="2">
    <source>
        <dbReference type="EMBL" id="SHG30404.1"/>
    </source>
</evidence>
<dbReference type="Gene3D" id="3.20.20.70">
    <property type="entry name" value="Aldolase class I"/>
    <property type="match status" value="1"/>
</dbReference>
<dbReference type="EMBL" id="FQUS01000024">
    <property type="protein sequence ID" value="SHG30404.1"/>
    <property type="molecule type" value="Genomic_DNA"/>
</dbReference>
<protein>
    <submittedName>
        <fullName evidence="2">Dihydrodipicolinate synthase/N-acetylneuraminate lyase</fullName>
    </submittedName>
</protein>
<evidence type="ECO:0000313" key="3">
    <source>
        <dbReference type="Proteomes" id="UP000184041"/>
    </source>
</evidence>
<sequence>MLKKEIKELLHEGTVIPAHPLALNANRELDEERQRLLTRYYIASGAGGVAVGVHSTQFEIRDKDIDLFEPVLRLGSEEVDNASLDRPFVKVAGIVGPTRQAIGEAELASSLGYDMGLLSMGGLSEYSELELIKRAEKVGEKIPLFGFYLQPAVGGQVLSYDFWRDFAEIPTVHAIKMAPFNRYQTLDVVRAVCASSRYKDIALYTGNDDNIIPDLLTTYRFKVNGKYREKSIVGGLLGHWAVWTRKAVELLEEIKEKRDHEGADLTELLTRGIEVTDTNAVIFDAEHDFHGCIPGIHEILRRQGLLEGRWCLNPDETLSEGQMEEIDRVYESYPHLNDDEFVEDFLSGR</sequence>
<dbReference type="Proteomes" id="UP000184041">
    <property type="component" value="Unassembled WGS sequence"/>
</dbReference>
<organism evidence="2 3">
    <name type="scientific">Fodinibius roseus</name>
    <dbReference type="NCBI Taxonomy" id="1194090"/>
    <lineage>
        <taxon>Bacteria</taxon>
        <taxon>Pseudomonadati</taxon>
        <taxon>Balneolota</taxon>
        <taxon>Balneolia</taxon>
        <taxon>Balneolales</taxon>
        <taxon>Balneolaceae</taxon>
        <taxon>Fodinibius</taxon>
    </lineage>
</organism>
<dbReference type="RefSeq" id="WP_073067530.1">
    <property type="nucleotide sequence ID" value="NZ_FQUS01000024.1"/>
</dbReference>
<reference evidence="2 3" key="1">
    <citation type="submission" date="2016-11" db="EMBL/GenBank/DDBJ databases">
        <authorList>
            <person name="Jaros S."/>
            <person name="Januszkiewicz K."/>
            <person name="Wedrychowicz H."/>
        </authorList>
    </citation>
    <scope>NUCLEOTIDE SEQUENCE [LARGE SCALE GENOMIC DNA]</scope>
    <source>
        <strain evidence="2 3">DSM 21986</strain>
    </source>
</reference>
<proteinExistence type="predicted"/>
<keyword evidence="3" id="KW-1185">Reference proteome</keyword>